<keyword evidence="3" id="KW-0808">Transferase</keyword>
<dbReference type="EMBL" id="CADCUS010000448">
    <property type="protein sequence ID" value="CAA9427945.1"/>
    <property type="molecule type" value="Genomic_DNA"/>
</dbReference>
<proteinExistence type="predicted"/>
<keyword evidence="3" id="KW-0012">Acyltransferase</keyword>
<keyword evidence="1 3" id="KW-0378">Hydrolase</keyword>
<gene>
    <name evidence="3" type="ORF">AVDCRST_MAG66-3072</name>
</gene>
<dbReference type="Gene3D" id="3.40.50.1820">
    <property type="entry name" value="alpha/beta hydrolase"/>
    <property type="match status" value="1"/>
</dbReference>
<evidence type="ECO:0000259" key="2">
    <source>
        <dbReference type="Pfam" id="PF00561"/>
    </source>
</evidence>
<protein>
    <submittedName>
        <fullName evidence="3">Hydrolase or acyltransferase</fullName>
    </submittedName>
</protein>
<dbReference type="PRINTS" id="PR00412">
    <property type="entry name" value="EPOXHYDRLASE"/>
</dbReference>
<feature type="domain" description="AB hydrolase-1" evidence="2">
    <location>
        <begin position="34"/>
        <end position="159"/>
    </location>
</feature>
<dbReference type="Pfam" id="PF00561">
    <property type="entry name" value="Abhydrolase_1"/>
    <property type="match status" value="1"/>
</dbReference>
<dbReference type="InterPro" id="IPR000073">
    <property type="entry name" value="AB_hydrolase_1"/>
</dbReference>
<dbReference type="InterPro" id="IPR000639">
    <property type="entry name" value="Epox_hydrolase-like"/>
</dbReference>
<organism evidence="3">
    <name type="scientific">uncultured Pseudonocardia sp</name>
    <dbReference type="NCBI Taxonomy" id="211455"/>
    <lineage>
        <taxon>Bacteria</taxon>
        <taxon>Bacillati</taxon>
        <taxon>Actinomycetota</taxon>
        <taxon>Actinomycetes</taxon>
        <taxon>Pseudonocardiales</taxon>
        <taxon>Pseudonocardiaceae</taxon>
        <taxon>Pseudonocardia</taxon>
        <taxon>environmental samples</taxon>
    </lineage>
</organism>
<evidence type="ECO:0000256" key="1">
    <source>
        <dbReference type="ARBA" id="ARBA00022801"/>
    </source>
</evidence>
<dbReference type="AlphaFoldDB" id="A0A6J4Q1A8"/>
<dbReference type="InterPro" id="IPR029058">
    <property type="entry name" value="AB_hydrolase_fold"/>
</dbReference>
<dbReference type="GO" id="GO:0016787">
    <property type="term" value="F:hydrolase activity"/>
    <property type="evidence" value="ECO:0007669"/>
    <property type="project" value="UniProtKB-KW"/>
</dbReference>
<dbReference type="SUPFAM" id="SSF53474">
    <property type="entry name" value="alpha/beta-Hydrolases"/>
    <property type="match status" value="1"/>
</dbReference>
<dbReference type="PANTHER" id="PTHR43329">
    <property type="entry name" value="EPOXIDE HYDROLASE"/>
    <property type="match status" value="1"/>
</dbReference>
<evidence type="ECO:0000313" key="3">
    <source>
        <dbReference type="EMBL" id="CAA9427945.1"/>
    </source>
</evidence>
<reference evidence="3" key="1">
    <citation type="submission" date="2020-02" db="EMBL/GenBank/DDBJ databases">
        <authorList>
            <person name="Meier V. D."/>
        </authorList>
    </citation>
    <scope>NUCLEOTIDE SEQUENCE</scope>
    <source>
        <strain evidence="3">AVDCRST_MAG66</strain>
    </source>
</reference>
<sequence>MRWDSVGGVFQGFERVRVDVGGVDVHAVVGGTGPPVLLLHGFPQTRAMWHPVAPALARRATVVAADLRGYGDSGVPPAGPDHAGYSFRATAADQVGLMRALGHERFAVVGHDRGARTAHRMALDHPGAVTRAAVLDILPTLHVYTHLDQALATAYYHWFFFLQPADLPERLIGADPIGYLHTLLAGWGSGLGAFAPEALAEYERCFADPERRHAMLEDYRAAASIDLEHDRADLHRRVEVPLLALWGARSVVARSPVDPLDVWRERGTDVRGATVDAGHFLVEERPAETRAELERFLWDG</sequence>
<name>A0A6J4Q1A8_9PSEU</name>
<accession>A0A6J4Q1A8</accession>
<dbReference type="GO" id="GO:0016746">
    <property type="term" value="F:acyltransferase activity"/>
    <property type="evidence" value="ECO:0007669"/>
    <property type="project" value="UniProtKB-KW"/>
</dbReference>